<gene>
    <name evidence="1" type="ORF">HPB50_011973</name>
</gene>
<evidence type="ECO:0000313" key="1">
    <source>
        <dbReference type="EMBL" id="KAH6942929.1"/>
    </source>
</evidence>
<accession>A0ACB7T9T8</accession>
<organism evidence="1 2">
    <name type="scientific">Hyalomma asiaticum</name>
    <name type="common">Tick</name>
    <dbReference type="NCBI Taxonomy" id="266040"/>
    <lineage>
        <taxon>Eukaryota</taxon>
        <taxon>Metazoa</taxon>
        <taxon>Ecdysozoa</taxon>
        <taxon>Arthropoda</taxon>
        <taxon>Chelicerata</taxon>
        <taxon>Arachnida</taxon>
        <taxon>Acari</taxon>
        <taxon>Parasitiformes</taxon>
        <taxon>Ixodida</taxon>
        <taxon>Ixodoidea</taxon>
        <taxon>Ixodidae</taxon>
        <taxon>Hyalomminae</taxon>
        <taxon>Hyalomma</taxon>
    </lineage>
</organism>
<sequence length="594" mass="66268">MHAAPTPQRRSGNYPLDTRRSAHQSKAELVAQCIAHDGHNLPCNSTHYKLTSVRLYLTTSSRGASEGRPSTLALLHVRLPPGFEPHAPSQRVHNVRTALCQRGTTLLVTPHSSGRDIIWTLASDAYPFQARFMETSTFDAVDAGVCCLATGRPSRAPRPQCTIKMPDGTVVRSDPPAVVTQHFEGPQKFVLLSRTSCCLYEKPRPVDMLRGLLQEGNTPECARQAFFALHGEVQASAICLSLACNSVDVQLAERATGALAHYAGVAKVTQCEGPSTSQHSAIQASVSGRHDGCYLYFSRLVRPLWSMCYLSTRRHTQFDSDVYVTSISGQDVQFYLESISQFQRFLQKWLDSSMFADVEPESRIVSADPLHRQGQRTLMRVRDEPETREWASLRQLLQLVGYTAELLSLWRVLSDHQLRVALAAFPPGIQIVLYNNVTFHQMLLADRQVPGALAAALVYTYLQDDAAAEAVSNRLRSVCPSIYRTEDLFFTRVHQKIVEAQAERSLTKRRMLLDQAVKLCKKIGPKLPLGNACALLKSCHHYDGVLELGLALAQQADPRGVALHFYQQGWPHEDELGRRAYADRLQFYQVTCQS</sequence>
<reference evidence="1" key="1">
    <citation type="submission" date="2020-05" db="EMBL/GenBank/DDBJ databases">
        <title>Large-scale comparative analyses of tick genomes elucidate their genetic diversity and vector capacities.</title>
        <authorList>
            <person name="Jia N."/>
            <person name="Wang J."/>
            <person name="Shi W."/>
            <person name="Du L."/>
            <person name="Sun Y."/>
            <person name="Zhan W."/>
            <person name="Jiang J."/>
            <person name="Wang Q."/>
            <person name="Zhang B."/>
            <person name="Ji P."/>
            <person name="Sakyi L.B."/>
            <person name="Cui X."/>
            <person name="Yuan T."/>
            <person name="Jiang B."/>
            <person name="Yang W."/>
            <person name="Lam T.T.-Y."/>
            <person name="Chang Q."/>
            <person name="Ding S."/>
            <person name="Wang X."/>
            <person name="Zhu J."/>
            <person name="Ruan X."/>
            <person name="Zhao L."/>
            <person name="Wei J."/>
            <person name="Que T."/>
            <person name="Du C."/>
            <person name="Cheng J."/>
            <person name="Dai P."/>
            <person name="Han X."/>
            <person name="Huang E."/>
            <person name="Gao Y."/>
            <person name="Liu J."/>
            <person name="Shao H."/>
            <person name="Ye R."/>
            <person name="Li L."/>
            <person name="Wei W."/>
            <person name="Wang X."/>
            <person name="Wang C."/>
            <person name="Yang T."/>
            <person name="Huo Q."/>
            <person name="Li W."/>
            <person name="Guo W."/>
            <person name="Chen H."/>
            <person name="Zhou L."/>
            <person name="Ni X."/>
            <person name="Tian J."/>
            <person name="Zhou Y."/>
            <person name="Sheng Y."/>
            <person name="Liu T."/>
            <person name="Pan Y."/>
            <person name="Xia L."/>
            <person name="Li J."/>
            <person name="Zhao F."/>
            <person name="Cao W."/>
        </authorList>
    </citation>
    <scope>NUCLEOTIDE SEQUENCE</scope>
    <source>
        <strain evidence="1">Hyas-2018</strain>
    </source>
</reference>
<name>A0ACB7T9T8_HYAAI</name>
<proteinExistence type="predicted"/>
<dbReference type="Proteomes" id="UP000821845">
    <property type="component" value="Chromosome 10"/>
</dbReference>
<dbReference type="EMBL" id="CM023490">
    <property type="protein sequence ID" value="KAH6942929.1"/>
    <property type="molecule type" value="Genomic_DNA"/>
</dbReference>
<keyword evidence="2" id="KW-1185">Reference proteome</keyword>
<evidence type="ECO:0000313" key="2">
    <source>
        <dbReference type="Proteomes" id="UP000821845"/>
    </source>
</evidence>
<protein>
    <submittedName>
        <fullName evidence="1">Uncharacterized protein</fullName>
    </submittedName>
</protein>
<comment type="caution">
    <text evidence="1">The sequence shown here is derived from an EMBL/GenBank/DDBJ whole genome shotgun (WGS) entry which is preliminary data.</text>
</comment>